<accession>A0ABQ1QCF5</accession>
<evidence type="ECO:0000313" key="2">
    <source>
        <dbReference type="EMBL" id="GGD20833.1"/>
    </source>
</evidence>
<dbReference type="RefSeq" id="WP_188655252.1">
    <property type="nucleotide sequence ID" value="NZ_BMIN01000015.1"/>
</dbReference>
<keyword evidence="3" id="KW-1185">Reference proteome</keyword>
<dbReference type="InterPro" id="IPR025711">
    <property type="entry name" value="PepSY"/>
</dbReference>
<name>A0ABQ1QCF5_9BACI</name>
<dbReference type="Pfam" id="PF03413">
    <property type="entry name" value="PepSY"/>
    <property type="match status" value="1"/>
</dbReference>
<reference evidence="3" key="1">
    <citation type="journal article" date="2019" name="Int. J. Syst. Evol. Microbiol.">
        <title>The Global Catalogue of Microorganisms (GCM) 10K type strain sequencing project: providing services to taxonomists for standard genome sequencing and annotation.</title>
        <authorList>
            <consortium name="The Broad Institute Genomics Platform"/>
            <consortium name="The Broad Institute Genome Sequencing Center for Infectious Disease"/>
            <person name="Wu L."/>
            <person name="Ma J."/>
        </authorList>
    </citation>
    <scope>NUCLEOTIDE SEQUENCE [LARGE SCALE GENOMIC DNA]</scope>
    <source>
        <strain evidence="3">CGMCC 1.15353</strain>
    </source>
</reference>
<dbReference type="Gene3D" id="3.10.450.40">
    <property type="match status" value="1"/>
</dbReference>
<comment type="caution">
    <text evidence="2">The sequence shown here is derived from an EMBL/GenBank/DDBJ whole genome shotgun (WGS) entry which is preliminary data.</text>
</comment>
<organism evidence="2 3">
    <name type="scientific">Pontibacillus salipaludis</name>
    <dbReference type="NCBI Taxonomy" id="1697394"/>
    <lineage>
        <taxon>Bacteria</taxon>
        <taxon>Bacillati</taxon>
        <taxon>Bacillota</taxon>
        <taxon>Bacilli</taxon>
        <taxon>Bacillales</taxon>
        <taxon>Bacillaceae</taxon>
        <taxon>Pontibacillus</taxon>
    </lineage>
</organism>
<gene>
    <name evidence="2" type="ORF">GCM10011389_30630</name>
</gene>
<proteinExistence type="predicted"/>
<sequence>MKFINKQTLIISGITLGIVGGGILFESTDMVENTFASSKDKDQLIKEANLTEEEAEKIALDEVNGEITEKEAEDEDGTIVFEFNIQTEDGMQEVEVDGMSGEIIEIESENEEEDQESSETKS</sequence>
<protein>
    <recommendedName>
        <fullName evidence="1">PepSY domain-containing protein</fullName>
    </recommendedName>
</protein>
<evidence type="ECO:0000313" key="3">
    <source>
        <dbReference type="Proteomes" id="UP000642571"/>
    </source>
</evidence>
<feature type="domain" description="PepSY" evidence="1">
    <location>
        <begin position="50"/>
        <end position="107"/>
    </location>
</feature>
<dbReference type="EMBL" id="BMIN01000015">
    <property type="protein sequence ID" value="GGD20833.1"/>
    <property type="molecule type" value="Genomic_DNA"/>
</dbReference>
<evidence type="ECO:0000259" key="1">
    <source>
        <dbReference type="Pfam" id="PF03413"/>
    </source>
</evidence>
<dbReference type="Proteomes" id="UP000642571">
    <property type="component" value="Unassembled WGS sequence"/>
</dbReference>